<keyword evidence="3" id="KW-1185">Reference proteome</keyword>
<evidence type="ECO:0000313" key="3">
    <source>
        <dbReference type="Proteomes" id="UP000026961"/>
    </source>
</evidence>
<accession>A0A0D9Y6S4</accession>
<dbReference type="HOGENOM" id="CLU_1477340_0_0_1"/>
<feature type="region of interest" description="Disordered" evidence="1">
    <location>
        <begin position="1"/>
        <end position="50"/>
    </location>
</feature>
<dbReference type="Gramene" id="OGLUM01G12820.1">
    <property type="protein sequence ID" value="OGLUM01G12820.1"/>
    <property type="gene ID" value="OGLUM01G12820"/>
</dbReference>
<reference evidence="2" key="1">
    <citation type="submission" date="2013-08" db="EMBL/GenBank/DDBJ databases">
        <title>Oryza genome evolution.</title>
        <authorList>
            <person name="Wing R.A."/>
            <person name="Panaud O."/>
            <person name="Oliveira A.C."/>
        </authorList>
    </citation>
    <scope>NUCLEOTIDE SEQUENCE</scope>
</reference>
<evidence type="ECO:0000256" key="1">
    <source>
        <dbReference type="SAM" id="MobiDB-lite"/>
    </source>
</evidence>
<organism evidence="2">
    <name type="scientific">Oryza glumipatula</name>
    <dbReference type="NCBI Taxonomy" id="40148"/>
    <lineage>
        <taxon>Eukaryota</taxon>
        <taxon>Viridiplantae</taxon>
        <taxon>Streptophyta</taxon>
        <taxon>Embryophyta</taxon>
        <taxon>Tracheophyta</taxon>
        <taxon>Spermatophyta</taxon>
        <taxon>Magnoliopsida</taxon>
        <taxon>Liliopsida</taxon>
        <taxon>Poales</taxon>
        <taxon>Poaceae</taxon>
        <taxon>BOP clade</taxon>
        <taxon>Oryzoideae</taxon>
        <taxon>Oryzeae</taxon>
        <taxon>Oryzinae</taxon>
        <taxon>Oryza</taxon>
    </lineage>
</organism>
<sequence length="183" mass="21229">METTCRAGFFEPPPCADRSTATQPGRKGNRRKERRKGKRRRKRKEEGKMERIGDFAQMSPCFLKIMHILLCIGRKYTINPQHWAICLSGLHNLQISPKIIFSHKRDHRTQDFDPQLCIPEALSKKKKKKHMKNASPRISMDTRIKKLAMRPIIGNVSFRQQNSLAVNHELNGINELEVEKNST</sequence>
<proteinExistence type="predicted"/>
<feature type="compositionally biased region" description="Basic residues" evidence="1">
    <location>
        <begin position="27"/>
        <end position="43"/>
    </location>
</feature>
<dbReference type="EnsemblPlants" id="OGLUM01G12820.1">
    <property type="protein sequence ID" value="OGLUM01G12820.1"/>
    <property type="gene ID" value="OGLUM01G12820"/>
</dbReference>
<name>A0A0D9Y6S4_9ORYZ</name>
<reference evidence="2" key="3">
    <citation type="submission" date="2018-05" db="EMBL/GenBank/DDBJ databases">
        <title>OgluRS3 (Oryza glumaepatula Reference Sequence Version 3).</title>
        <authorList>
            <person name="Zhang J."/>
            <person name="Kudrna D."/>
            <person name="Lee S."/>
            <person name="Talag J."/>
            <person name="Welchert J."/>
            <person name="Wing R.A."/>
        </authorList>
    </citation>
    <scope>NUCLEOTIDE SEQUENCE [LARGE SCALE GENOMIC DNA]</scope>
</reference>
<dbReference type="Proteomes" id="UP000026961">
    <property type="component" value="Chromosome 1"/>
</dbReference>
<dbReference type="AlphaFoldDB" id="A0A0D9Y6S4"/>
<protein>
    <submittedName>
        <fullName evidence="2">Uncharacterized protein</fullName>
    </submittedName>
</protein>
<evidence type="ECO:0000313" key="2">
    <source>
        <dbReference type="EnsemblPlants" id="OGLUM01G12820.1"/>
    </source>
</evidence>
<reference evidence="2" key="2">
    <citation type="submission" date="2015-04" db="UniProtKB">
        <authorList>
            <consortium name="EnsemblPlants"/>
        </authorList>
    </citation>
    <scope>IDENTIFICATION</scope>
</reference>